<sequence length="109" mass="12445">MNKPDWLKEWESKPLSMAISKHTIVNTNNQTAGGQNENKVYIETSLDYRPLQPPGGFQQADIFSTGTEINQSKQGSKNDSDKKMAYYKDLGNLISFHPKLRKASRRKKE</sequence>
<name>A0A075AYD1_ROZAC</name>
<dbReference type="Proteomes" id="UP000030755">
    <property type="component" value="Unassembled WGS sequence"/>
</dbReference>
<evidence type="ECO:0000313" key="1">
    <source>
        <dbReference type="EMBL" id="EPZ35287.1"/>
    </source>
</evidence>
<dbReference type="EMBL" id="KE560848">
    <property type="protein sequence ID" value="EPZ35287.1"/>
    <property type="molecule type" value="Genomic_DNA"/>
</dbReference>
<accession>A0A075AYD1</accession>
<organism evidence="1 2">
    <name type="scientific">Rozella allomycis (strain CSF55)</name>
    <dbReference type="NCBI Taxonomy" id="988480"/>
    <lineage>
        <taxon>Eukaryota</taxon>
        <taxon>Fungi</taxon>
        <taxon>Fungi incertae sedis</taxon>
        <taxon>Cryptomycota</taxon>
        <taxon>Cryptomycota incertae sedis</taxon>
        <taxon>Rozella</taxon>
    </lineage>
</organism>
<gene>
    <name evidence="1" type="ORF">O9G_000683</name>
</gene>
<keyword evidence="2" id="KW-1185">Reference proteome</keyword>
<dbReference type="HOGENOM" id="CLU_2185443_0_0_1"/>
<evidence type="ECO:0000313" key="2">
    <source>
        <dbReference type="Proteomes" id="UP000030755"/>
    </source>
</evidence>
<reference evidence="1 2" key="1">
    <citation type="journal article" date="2013" name="Curr. Biol.">
        <title>Shared signatures of parasitism and phylogenomics unite Cryptomycota and microsporidia.</title>
        <authorList>
            <person name="James T.Y."/>
            <person name="Pelin A."/>
            <person name="Bonen L."/>
            <person name="Ahrendt S."/>
            <person name="Sain D."/>
            <person name="Corradi N."/>
            <person name="Stajich J.E."/>
        </authorList>
    </citation>
    <scope>NUCLEOTIDE SEQUENCE [LARGE SCALE GENOMIC DNA]</scope>
    <source>
        <strain evidence="1 2">CSF55</strain>
    </source>
</reference>
<protein>
    <submittedName>
        <fullName evidence="1">Uncharacterized protein</fullName>
    </submittedName>
</protein>
<dbReference type="AlphaFoldDB" id="A0A075AYD1"/>
<proteinExistence type="predicted"/>